<sequence>MSFSFNGNHIELASEALGSSFESEANSNFVFLETHEPLSHSQESELQSYGVRFLQQLTETTWLCKYEPADLVIIRGQAFVANVAVVDPRHKIAPTLKAPMWARKKSEEREEKHTVHVRLHDEAGMTAHQVARRMSEVTDVSIEEMVVQRDNTVTLDVAGQVLLNIAKIDDVASIEKVRGEVEVS</sequence>
<comment type="caution">
    <text evidence="1">The sequence shown here is derived from an EMBL/GenBank/DDBJ whole genome shotgun (WGS) entry which is preliminary data.</text>
</comment>
<dbReference type="EMBL" id="WOWK01000058">
    <property type="protein sequence ID" value="KAF0322806.1"/>
    <property type="molecule type" value="Genomic_DNA"/>
</dbReference>
<keyword evidence="2" id="KW-1185">Reference proteome</keyword>
<gene>
    <name evidence="1" type="ORF">GQ607_010047</name>
</gene>
<reference evidence="1 2" key="1">
    <citation type="submission" date="2019-12" db="EMBL/GenBank/DDBJ databases">
        <title>A genome sequence resource for the geographically widespread anthracnose pathogen Colletotrichum asianum.</title>
        <authorList>
            <person name="Meng Y."/>
        </authorList>
    </citation>
    <scope>NUCLEOTIDE SEQUENCE [LARGE SCALE GENOMIC DNA]</scope>
    <source>
        <strain evidence="1 2">ICMP 18580</strain>
    </source>
</reference>
<name>A0A8H3WBR5_9PEZI</name>
<proteinExistence type="predicted"/>
<dbReference type="OrthoDB" id="10256524at2759"/>
<protein>
    <submittedName>
        <fullName evidence="1">Uncharacterized protein</fullName>
    </submittedName>
</protein>
<accession>A0A8H3WBR5</accession>
<dbReference type="AlphaFoldDB" id="A0A8H3WBR5"/>
<dbReference type="Proteomes" id="UP000434172">
    <property type="component" value="Unassembled WGS sequence"/>
</dbReference>
<evidence type="ECO:0000313" key="1">
    <source>
        <dbReference type="EMBL" id="KAF0322806.1"/>
    </source>
</evidence>
<organism evidence="1 2">
    <name type="scientific">Colletotrichum asianum</name>
    <dbReference type="NCBI Taxonomy" id="702518"/>
    <lineage>
        <taxon>Eukaryota</taxon>
        <taxon>Fungi</taxon>
        <taxon>Dikarya</taxon>
        <taxon>Ascomycota</taxon>
        <taxon>Pezizomycotina</taxon>
        <taxon>Sordariomycetes</taxon>
        <taxon>Hypocreomycetidae</taxon>
        <taxon>Glomerellales</taxon>
        <taxon>Glomerellaceae</taxon>
        <taxon>Colletotrichum</taxon>
        <taxon>Colletotrichum gloeosporioides species complex</taxon>
    </lineage>
</organism>
<evidence type="ECO:0000313" key="2">
    <source>
        <dbReference type="Proteomes" id="UP000434172"/>
    </source>
</evidence>